<sequence length="492" mass="54400">MSFTPSASTTVPPMTSPTISPIGSTCQATGRDAREVATQDKHSLAHQQQLRHRHVPGEEENHSRSSTVKRKRDCHAECDTDPANGRRQRRQAKHGDFELANQHRRQSQCCKSSGASWTEQDLRRIVYKVIASPSLCATAIHPTAAVVADSIVVPSVPVHIFKKLQSLLPSIPATVSWKLEFFDRPASGSKNFVPERKRNKKGHLTVTMPTHIHKAFIAYSHDIADQLYRSSFLPPQYKRTKILQSGSTQLKNDFKGLVPDAGIAFFDVRRTFLVLEVAYSQKEANALQKAQRYLLNTNGRIKVVVLVIVTKKSGNVAIPSLSGSASQIPEDTLSPDTDTVHVHVHKAIQRPPDILTGERSIDRLQIFPDIARNDTFTITWADINWGSWTNFCEGAKIRPNTPEPICQIDFSALVTIARDLAGQADDFGDGAPLYQPVYTELGTPCLKKETYLDSSSPAPHLSSGGTLSSNEERKLDPDYQPSDGSYGSYDSP</sequence>
<proteinExistence type="predicted"/>
<comment type="caution">
    <text evidence="2">The sequence shown here is derived from an EMBL/GenBank/DDBJ whole genome shotgun (WGS) entry which is preliminary data.</text>
</comment>
<evidence type="ECO:0000313" key="2">
    <source>
        <dbReference type="EMBL" id="KAL1305512.1"/>
    </source>
</evidence>
<dbReference type="GeneID" id="95976082"/>
<feature type="compositionally biased region" description="Polar residues" evidence="1">
    <location>
        <begin position="452"/>
        <end position="469"/>
    </location>
</feature>
<protein>
    <submittedName>
        <fullName evidence="2">Uncharacterized protein</fullName>
    </submittedName>
</protein>
<accession>A0ABR3PHI5</accession>
<feature type="compositionally biased region" description="Polar residues" evidence="1">
    <location>
        <begin position="1"/>
        <end position="28"/>
    </location>
</feature>
<feature type="region of interest" description="Disordered" evidence="1">
    <location>
        <begin position="450"/>
        <end position="492"/>
    </location>
</feature>
<dbReference type="EMBL" id="JBFMKM010000007">
    <property type="protein sequence ID" value="KAL1305512.1"/>
    <property type="molecule type" value="Genomic_DNA"/>
</dbReference>
<dbReference type="RefSeq" id="XP_069201785.1">
    <property type="nucleotide sequence ID" value="XM_069341687.1"/>
</dbReference>
<feature type="compositionally biased region" description="Basic and acidic residues" evidence="1">
    <location>
        <begin position="31"/>
        <end position="43"/>
    </location>
</feature>
<organism evidence="2 3">
    <name type="scientific">Neodothiora populina</name>
    <dbReference type="NCBI Taxonomy" id="2781224"/>
    <lineage>
        <taxon>Eukaryota</taxon>
        <taxon>Fungi</taxon>
        <taxon>Dikarya</taxon>
        <taxon>Ascomycota</taxon>
        <taxon>Pezizomycotina</taxon>
        <taxon>Dothideomycetes</taxon>
        <taxon>Dothideomycetidae</taxon>
        <taxon>Dothideales</taxon>
        <taxon>Dothioraceae</taxon>
        <taxon>Neodothiora</taxon>
    </lineage>
</organism>
<gene>
    <name evidence="2" type="ORF">AAFC00_002380</name>
</gene>
<dbReference type="Proteomes" id="UP001562354">
    <property type="component" value="Unassembled WGS sequence"/>
</dbReference>
<feature type="compositionally biased region" description="Polar residues" evidence="1">
    <location>
        <begin position="482"/>
        <end position="492"/>
    </location>
</feature>
<evidence type="ECO:0000256" key="1">
    <source>
        <dbReference type="SAM" id="MobiDB-lite"/>
    </source>
</evidence>
<keyword evidence="3" id="KW-1185">Reference proteome</keyword>
<evidence type="ECO:0000313" key="3">
    <source>
        <dbReference type="Proteomes" id="UP001562354"/>
    </source>
</evidence>
<name>A0ABR3PHI5_9PEZI</name>
<reference evidence="2 3" key="1">
    <citation type="submission" date="2024-07" db="EMBL/GenBank/DDBJ databases">
        <title>Draft sequence of the Neodothiora populina.</title>
        <authorList>
            <person name="Drown D.D."/>
            <person name="Schuette U.S."/>
            <person name="Buechlein A.B."/>
            <person name="Rusch D.R."/>
            <person name="Winton L.W."/>
            <person name="Adams G.A."/>
        </authorList>
    </citation>
    <scope>NUCLEOTIDE SEQUENCE [LARGE SCALE GENOMIC DNA]</scope>
    <source>
        <strain evidence="2 3">CPC 39397</strain>
    </source>
</reference>
<feature type="region of interest" description="Disordered" evidence="1">
    <location>
        <begin position="1"/>
        <end position="105"/>
    </location>
</feature>